<gene>
    <name evidence="2" type="ORF">MALV_54830</name>
</gene>
<accession>A0A6N4V193</accession>
<sequence length="121" mass="12448">MNHHERFAECPNHPVGRRATQPGAIVPAHGPRGDPPAGRAHLVAQSDLVERSERIGPDADAGPRGGVGTRLDDGHLKPVTLQRDCGGQAGDTCADDQDGLCHRSNLAGLGPGDSPRSVGAG</sequence>
<protein>
    <submittedName>
        <fullName evidence="2">Uncharacterized protein</fullName>
    </submittedName>
</protein>
<organism evidence="2 3">
    <name type="scientific">Mycolicibacterium alvei</name>
    <dbReference type="NCBI Taxonomy" id="67081"/>
    <lineage>
        <taxon>Bacteria</taxon>
        <taxon>Bacillati</taxon>
        <taxon>Actinomycetota</taxon>
        <taxon>Actinomycetes</taxon>
        <taxon>Mycobacteriales</taxon>
        <taxon>Mycobacteriaceae</taxon>
        <taxon>Mycolicibacterium</taxon>
    </lineage>
</organism>
<evidence type="ECO:0000313" key="3">
    <source>
        <dbReference type="Proteomes" id="UP000466906"/>
    </source>
</evidence>
<feature type="region of interest" description="Disordered" evidence="1">
    <location>
        <begin position="1"/>
        <end position="121"/>
    </location>
</feature>
<dbReference type="Proteomes" id="UP000466906">
    <property type="component" value="Chromosome"/>
</dbReference>
<name>A0A6N4V193_9MYCO</name>
<dbReference type="KEGG" id="malv:MALV_54830"/>
<reference evidence="2 3" key="1">
    <citation type="journal article" date="2019" name="Emerg. Microbes Infect.">
        <title>Comprehensive subspecies identification of 175 nontuberculous mycobacteria species based on 7547 genomic profiles.</title>
        <authorList>
            <person name="Matsumoto Y."/>
            <person name="Kinjo T."/>
            <person name="Motooka D."/>
            <person name="Nabeya D."/>
            <person name="Jung N."/>
            <person name="Uechi K."/>
            <person name="Horii T."/>
            <person name="Iida T."/>
            <person name="Fujita J."/>
            <person name="Nakamura S."/>
        </authorList>
    </citation>
    <scope>NUCLEOTIDE SEQUENCE [LARGE SCALE GENOMIC DNA]</scope>
    <source>
        <strain evidence="2 3">JCM 12272</strain>
    </source>
</reference>
<keyword evidence="3" id="KW-1185">Reference proteome</keyword>
<feature type="compositionally biased region" description="Basic and acidic residues" evidence="1">
    <location>
        <begin position="48"/>
        <end position="57"/>
    </location>
</feature>
<dbReference type="EMBL" id="AP022565">
    <property type="protein sequence ID" value="BBX30358.1"/>
    <property type="molecule type" value="Genomic_DNA"/>
</dbReference>
<evidence type="ECO:0000256" key="1">
    <source>
        <dbReference type="SAM" id="MobiDB-lite"/>
    </source>
</evidence>
<evidence type="ECO:0000313" key="2">
    <source>
        <dbReference type="EMBL" id="BBX30358.1"/>
    </source>
</evidence>
<dbReference type="AlphaFoldDB" id="A0A6N4V193"/>
<proteinExistence type="predicted"/>